<keyword evidence="2" id="KW-1185">Reference proteome</keyword>
<dbReference type="Pfam" id="PF05991">
    <property type="entry name" value="NYN_YacP"/>
    <property type="match status" value="1"/>
</dbReference>
<proteinExistence type="predicted"/>
<dbReference type="PATRIC" id="fig|281456.6.peg.2043"/>
<dbReference type="RefSeq" id="WP_052218142.1">
    <property type="nucleotide sequence ID" value="NZ_LGTE01000012.1"/>
</dbReference>
<evidence type="ECO:0008006" key="3">
    <source>
        <dbReference type="Google" id="ProtNLM"/>
    </source>
</evidence>
<dbReference type="PANTHER" id="PTHR34547:SF1">
    <property type="entry name" value="YACP-LIKE NYN DOMAIN PROTEIN"/>
    <property type="match status" value="1"/>
</dbReference>
<dbReference type="AlphaFoldDB" id="A0A0L6W213"/>
<dbReference type="Proteomes" id="UP000037175">
    <property type="component" value="Unassembled WGS sequence"/>
</dbReference>
<reference evidence="2" key="1">
    <citation type="submission" date="2015-07" db="EMBL/GenBank/DDBJ databases">
        <title>Complete Genome of Thermincola ferriacetica strain Z-0001T.</title>
        <authorList>
            <person name="Lusk B."/>
            <person name="Badalamenti J.P."/>
            <person name="Parameswaran P."/>
            <person name="Bond D.R."/>
            <person name="Torres C.I."/>
        </authorList>
    </citation>
    <scope>NUCLEOTIDE SEQUENCE [LARGE SCALE GENOMIC DNA]</scope>
    <source>
        <strain evidence="2">Z-0001</strain>
    </source>
</reference>
<dbReference type="InterPro" id="IPR010298">
    <property type="entry name" value="YacP-like"/>
</dbReference>
<dbReference type="PANTHER" id="PTHR34547">
    <property type="entry name" value="YACP-LIKE NYN DOMAIN PROTEIN"/>
    <property type="match status" value="1"/>
</dbReference>
<evidence type="ECO:0000313" key="2">
    <source>
        <dbReference type="Proteomes" id="UP000037175"/>
    </source>
</evidence>
<name>A0A0L6W213_9FIRM</name>
<dbReference type="CDD" id="cd10912">
    <property type="entry name" value="PIN_YacP-like"/>
    <property type="match status" value="1"/>
</dbReference>
<evidence type="ECO:0000313" key="1">
    <source>
        <dbReference type="EMBL" id="KNZ69501.1"/>
    </source>
</evidence>
<comment type="caution">
    <text evidence="1">The sequence shown here is derived from an EMBL/GenBank/DDBJ whole genome shotgun (WGS) entry which is preliminary data.</text>
</comment>
<dbReference type="EMBL" id="LGTE01000012">
    <property type="protein sequence ID" value="KNZ69501.1"/>
    <property type="molecule type" value="Genomic_DNA"/>
</dbReference>
<organism evidence="1 2">
    <name type="scientific">Thermincola ferriacetica</name>
    <dbReference type="NCBI Taxonomy" id="281456"/>
    <lineage>
        <taxon>Bacteria</taxon>
        <taxon>Bacillati</taxon>
        <taxon>Bacillota</taxon>
        <taxon>Clostridia</taxon>
        <taxon>Eubacteriales</taxon>
        <taxon>Thermincolaceae</taxon>
        <taxon>Thermincola</taxon>
    </lineage>
</organism>
<accession>A0A0L6W213</accession>
<protein>
    <recommendedName>
        <fullName evidence="3">NYN domain-containing protein</fullName>
    </recommendedName>
</protein>
<gene>
    <name evidence="1" type="ORF">Tfer_1949</name>
</gene>
<sequence>MEDILIIDGYNIIHAWPELAGLMDKELEHARDKLIDILAEYRVLRNCRIIVVFDAHLVKGGLGGRETRNGVEVIYSQEGETADSVIERLVSMYIKEGRVAVATSDWSQQSFIFGKGAARMPARELVEEVTRLTAEKKEKLQEMVHSNDQRLGTRLNDDIKAVLEKIRRQK</sequence>